<dbReference type="Proteomes" id="UP000052023">
    <property type="component" value="Unassembled WGS sequence"/>
</dbReference>
<evidence type="ECO:0008006" key="5">
    <source>
        <dbReference type="Google" id="ProtNLM"/>
    </source>
</evidence>
<name>A0A0R3MA71_9BRAD</name>
<protein>
    <recommendedName>
        <fullName evidence="5">Portal protein</fullName>
    </recommendedName>
</protein>
<comment type="caution">
    <text evidence="3">The sequence shown here is derived from an EMBL/GenBank/DDBJ whole genome shotgun (WGS) entry which is preliminary data.</text>
</comment>
<feature type="compositionally biased region" description="Low complexity" evidence="2">
    <location>
        <begin position="537"/>
        <end position="547"/>
    </location>
</feature>
<feature type="coiled-coil region" evidence="1">
    <location>
        <begin position="468"/>
        <end position="502"/>
    </location>
</feature>
<dbReference type="Pfam" id="PF05136">
    <property type="entry name" value="Phage_portal_2"/>
    <property type="match status" value="1"/>
</dbReference>
<keyword evidence="4" id="KW-1185">Reference proteome</keyword>
<organism evidence="3 4">
    <name type="scientific">Bradyrhizobium retamae</name>
    <dbReference type="NCBI Taxonomy" id="1300035"/>
    <lineage>
        <taxon>Bacteria</taxon>
        <taxon>Pseudomonadati</taxon>
        <taxon>Pseudomonadota</taxon>
        <taxon>Alphaproteobacteria</taxon>
        <taxon>Hyphomicrobiales</taxon>
        <taxon>Nitrobacteraceae</taxon>
        <taxon>Bradyrhizobium</taxon>
    </lineage>
</organism>
<gene>
    <name evidence="3" type="ORF">CQ13_36570</name>
</gene>
<dbReference type="NCBIfam" id="TIGR01539">
    <property type="entry name" value="portal_lambda"/>
    <property type="match status" value="1"/>
</dbReference>
<evidence type="ECO:0000256" key="1">
    <source>
        <dbReference type="SAM" id="Coils"/>
    </source>
</evidence>
<dbReference type="AlphaFoldDB" id="A0A0R3MA71"/>
<dbReference type="GO" id="GO:0019068">
    <property type="term" value="P:virion assembly"/>
    <property type="evidence" value="ECO:0007669"/>
    <property type="project" value="InterPro"/>
</dbReference>
<dbReference type="GO" id="GO:0005198">
    <property type="term" value="F:structural molecule activity"/>
    <property type="evidence" value="ECO:0007669"/>
    <property type="project" value="InterPro"/>
</dbReference>
<evidence type="ECO:0000256" key="2">
    <source>
        <dbReference type="SAM" id="MobiDB-lite"/>
    </source>
</evidence>
<keyword evidence="1" id="KW-0175">Coiled coil</keyword>
<dbReference type="RefSeq" id="WP_057847875.1">
    <property type="nucleotide sequence ID" value="NZ_LLYA01000215.1"/>
</dbReference>
<dbReference type="OrthoDB" id="9770450at2"/>
<accession>A0A0R3MA71</accession>
<evidence type="ECO:0000313" key="4">
    <source>
        <dbReference type="Proteomes" id="UP000052023"/>
    </source>
</evidence>
<reference evidence="3 4" key="1">
    <citation type="submission" date="2014-03" db="EMBL/GenBank/DDBJ databases">
        <title>Bradyrhizobium valentinum sp. nov., isolated from effective nodules of Lupinus mariae-josephae, a lupine endemic of basic-lime soils in Eastern Spain.</title>
        <authorList>
            <person name="Duran D."/>
            <person name="Rey L."/>
            <person name="Navarro A."/>
            <person name="Busquets A."/>
            <person name="Imperial J."/>
            <person name="Ruiz-Argueso T."/>
        </authorList>
    </citation>
    <scope>NUCLEOTIDE SEQUENCE [LARGE SCALE GENOMIC DNA]</scope>
    <source>
        <strain evidence="3 4">Ro19</strain>
    </source>
</reference>
<dbReference type="EMBL" id="LLYA01000215">
    <property type="protein sequence ID" value="KRR16873.1"/>
    <property type="molecule type" value="Genomic_DNA"/>
</dbReference>
<feature type="region of interest" description="Disordered" evidence="2">
    <location>
        <begin position="534"/>
        <end position="557"/>
    </location>
</feature>
<evidence type="ECO:0000313" key="3">
    <source>
        <dbReference type="EMBL" id="KRR16873.1"/>
    </source>
</evidence>
<proteinExistence type="predicted"/>
<dbReference type="InterPro" id="IPR006429">
    <property type="entry name" value="Phage_lambda_portal"/>
</dbReference>
<sequence>MAALPDIDWTPGPAEPAPIGAGSAVTVIPRAMASAVPEVETAYAAASYRAKDMASWMPPRLSPDSALLSELDTINARGDDLARNNGVAAGAERTYVDNVIGPRVMCKPNPDRIALGKDAVWVDEWSRQVEAEWKGFADGIYFDAAWTLNFHGATRLQARTLASAGELLALPLWLPERGSRWSTCLQLVDPARLSNPNGMMDTATLRGGKEIDAYGAAVAYHIRKSHPGDLFGFGGMFGGGVWERIPAWTPFGRARVIHAFEPERIGQSRGKPPVTAVARMFKMYDHLTVEKLRSTVLNAMIFAAMETPMDQEAFVSAFGGDKAADYQSALNEWRVQMRGGAIIPLPPGTKLNPFIPGGPDSELDAFATLMLRHIGTGLNMPYELIFKDFSKTNYSSARAALLEAWRYFYACRQLVSDGWCSVVYDLWFEEAVNRGRIPDCTPADFYSRRTAWTQAKWIYAGRGWVDPLKEAQAAGTRMDNNLTSLQDEAAEQGKDARDVQEQRAREFAHAMALEEQYGLPPGTLTRKGNGQVVTVYSSEGESSGSQSAAKDQGAQAA</sequence>